<keyword evidence="2" id="KW-1015">Disulfide bond</keyword>
<evidence type="ECO:0000313" key="6">
    <source>
        <dbReference type="EMBL" id="MBW3466793.1"/>
    </source>
</evidence>
<keyword evidence="7" id="KW-1185">Reference proteome</keyword>
<feature type="domain" description="PKD/Chitinase" evidence="3">
    <location>
        <begin position="511"/>
        <end position="598"/>
    </location>
</feature>
<feature type="domain" description="Immunoglobulin" evidence="4">
    <location>
        <begin position="420"/>
        <end position="500"/>
    </location>
</feature>
<evidence type="ECO:0000256" key="1">
    <source>
        <dbReference type="ARBA" id="ARBA00022729"/>
    </source>
</evidence>
<dbReference type="InterPro" id="IPR022409">
    <property type="entry name" value="PKD/Chitinase_dom"/>
</dbReference>
<dbReference type="AlphaFoldDB" id="A0A951IWF4"/>
<dbReference type="SMART" id="SM00635">
    <property type="entry name" value="BID_2"/>
    <property type="match status" value="7"/>
</dbReference>
<protein>
    <submittedName>
        <fullName evidence="6">Uncharacterized protein</fullName>
    </submittedName>
</protein>
<feature type="domain" description="BIG2" evidence="5">
    <location>
        <begin position="700"/>
        <end position="780"/>
    </location>
</feature>
<feature type="domain" description="Immunoglobulin" evidence="4">
    <location>
        <begin position="900"/>
        <end position="980"/>
    </location>
</feature>
<dbReference type="SUPFAM" id="SSF49299">
    <property type="entry name" value="PKD domain"/>
    <property type="match status" value="7"/>
</dbReference>
<dbReference type="SMART" id="SM00409">
    <property type="entry name" value="IG"/>
    <property type="match status" value="7"/>
</dbReference>
<feature type="domain" description="Immunoglobulin" evidence="4">
    <location>
        <begin position="804"/>
        <end position="884"/>
    </location>
</feature>
<feature type="domain" description="BIG2" evidence="5">
    <location>
        <begin position="986"/>
        <end position="1068"/>
    </location>
</feature>
<gene>
    <name evidence="6" type="ORF">EGN73_03040</name>
</gene>
<feature type="domain" description="PKD/Chitinase" evidence="3">
    <location>
        <begin position="991"/>
        <end position="1078"/>
    </location>
</feature>
<dbReference type="PANTHER" id="PTHR11481:SF60">
    <property type="entry name" value="IG-LIKE DOMAIN-CONTAINING PROTEIN"/>
    <property type="match status" value="1"/>
</dbReference>
<feature type="domain" description="Immunoglobulin" evidence="4">
    <location>
        <begin position="612"/>
        <end position="692"/>
    </location>
</feature>
<dbReference type="InterPro" id="IPR013783">
    <property type="entry name" value="Ig-like_fold"/>
</dbReference>
<feature type="domain" description="BIG2" evidence="5">
    <location>
        <begin position="1084"/>
        <end position="1164"/>
    </location>
</feature>
<reference evidence="6 7" key="1">
    <citation type="journal article" date="2020" name="Syst. Appl. Microbiol.">
        <title>Arthrospiribacter ruber gen. nov., sp. nov., a novel bacterium isolated from Arthrospira cultures.</title>
        <authorList>
            <person name="Waleron M."/>
            <person name="Misztak A."/>
            <person name="Waleron M.M."/>
            <person name="Furmaniak M."/>
            <person name="Mrozik A."/>
            <person name="Waleron K."/>
        </authorList>
    </citation>
    <scope>NUCLEOTIDE SEQUENCE [LARGE SCALE GENOMIC DNA]</scope>
    <source>
        <strain evidence="6 7">DPMB0001</strain>
    </source>
</reference>
<proteinExistence type="predicted"/>
<dbReference type="Pfam" id="PF17957">
    <property type="entry name" value="Big_7"/>
    <property type="match status" value="10"/>
</dbReference>
<dbReference type="EMBL" id="RPHB01000001">
    <property type="protein sequence ID" value="MBW3466793.1"/>
    <property type="molecule type" value="Genomic_DNA"/>
</dbReference>
<dbReference type="GO" id="GO:0004888">
    <property type="term" value="F:transmembrane signaling receptor activity"/>
    <property type="evidence" value="ECO:0007669"/>
    <property type="project" value="TreeGrafter"/>
</dbReference>
<dbReference type="InterPro" id="IPR003599">
    <property type="entry name" value="Ig_sub"/>
</dbReference>
<feature type="domain" description="PKD/Chitinase" evidence="3">
    <location>
        <begin position="799"/>
        <end position="886"/>
    </location>
</feature>
<dbReference type="Gene3D" id="2.60.40.10">
    <property type="entry name" value="Immunoglobulins"/>
    <property type="match status" value="10"/>
</dbReference>
<dbReference type="PANTHER" id="PTHR11481">
    <property type="entry name" value="IMMUNOGLOBULIN FC RECEPTOR"/>
    <property type="match status" value="1"/>
</dbReference>
<accession>A0A951IWF4</accession>
<dbReference type="GO" id="GO:0007166">
    <property type="term" value="P:cell surface receptor signaling pathway"/>
    <property type="evidence" value="ECO:0007669"/>
    <property type="project" value="TreeGrafter"/>
</dbReference>
<feature type="domain" description="BIG2" evidence="5">
    <location>
        <begin position="794"/>
        <end position="876"/>
    </location>
</feature>
<dbReference type="GO" id="GO:0006955">
    <property type="term" value="P:immune response"/>
    <property type="evidence" value="ECO:0007669"/>
    <property type="project" value="TreeGrafter"/>
</dbReference>
<feature type="domain" description="Immunoglobulin" evidence="4">
    <location>
        <begin position="708"/>
        <end position="788"/>
    </location>
</feature>
<feature type="domain" description="BIG2" evidence="5">
    <location>
        <begin position="890"/>
        <end position="972"/>
    </location>
</feature>
<feature type="domain" description="PKD/Chitinase" evidence="3">
    <location>
        <begin position="703"/>
        <end position="790"/>
    </location>
</feature>
<feature type="domain" description="PKD/Chitinase" evidence="3">
    <location>
        <begin position="225"/>
        <end position="312"/>
    </location>
</feature>
<dbReference type="GO" id="GO:0009897">
    <property type="term" value="C:external side of plasma membrane"/>
    <property type="evidence" value="ECO:0007669"/>
    <property type="project" value="TreeGrafter"/>
</dbReference>
<evidence type="ECO:0000313" key="7">
    <source>
        <dbReference type="Proteomes" id="UP000727490"/>
    </source>
</evidence>
<feature type="domain" description="PKD/Chitinase" evidence="3">
    <location>
        <begin position="895"/>
        <end position="982"/>
    </location>
</feature>
<feature type="domain" description="PKD/Chitinase" evidence="3">
    <location>
        <begin position="415"/>
        <end position="502"/>
    </location>
</feature>
<keyword evidence="1" id="KW-0732">Signal</keyword>
<evidence type="ECO:0000259" key="5">
    <source>
        <dbReference type="SMART" id="SM00635"/>
    </source>
</evidence>
<evidence type="ECO:0000256" key="2">
    <source>
        <dbReference type="ARBA" id="ARBA00023157"/>
    </source>
</evidence>
<dbReference type="InterPro" id="IPR035986">
    <property type="entry name" value="PKD_dom_sf"/>
</dbReference>
<feature type="domain" description="PKD/Chitinase" evidence="3">
    <location>
        <begin position="1087"/>
        <end position="1174"/>
    </location>
</feature>
<dbReference type="InterPro" id="IPR050488">
    <property type="entry name" value="Ig_Fc_receptor"/>
</dbReference>
<feature type="domain" description="Immunoglobulin" evidence="4">
    <location>
        <begin position="996"/>
        <end position="1076"/>
    </location>
</feature>
<organism evidence="6 7">
    <name type="scientific">Arthrospiribacter ruber</name>
    <dbReference type="NCBI Taxonomy" id="2487934"/>
    <lineage>
        <taxon>Bacteria</taxon>
        <taxon>Pseudomonadati</taxon>
        <taxon>Bacteroidota</taxon>
        <taxon>Cytophagia</taxon>
        <taxon>Cytophagales</taxon>
        <taxon>Cyclobacteriaceae</taxon>
        <taxon>Arthrospiribacter</taxon>
    </lineage>
</organism>
<dbReference type="SMART" id="SM00089">
    <property type="entry name" value="PKD"/>
    <property type="match status" value="10"/>
</dbReference>
<feature type="domain" description="Immunoglobulin" evidence="4">
    <location>
        <begin position="1092"/>
        <end position="1172"/>
    </location>
</feature>
<feature type="domain" description="PKD/Chitinase" evidence="3">
    <location>
        <begin position="321"/>
        <end position="406"/>
    </location>
</feature>
<name>A0A951IWF4_9BACT</name>
<dbReference type="Proteomes" id="UP000727490">
    <property type="component" value="Unassembled WGS sequence"/>
</dbReference>
<evidence type="ECO:0000259" key="4">
    <source>
        <dbReference type="SMART" id="SM00409"/>
    </source>
</evidence>
<comment type="caution">
    <text evidence="6">The sequence shown here is derived from an EMBL/GenBank/DDBJ whole genome shotgun (WGS) entry which is preliminary data.</text>
</comment>
<feature type="non-terminal residue" evidence="6">
    <location>
        <position position="1207"/>
    </location>
</feature>
<feature type="domain" description="PKD/Chitinase" evidence="3">
    <location>
        <begin position="607"/>
        <end position="694"/>
    </location>
</feature>
<sequence length="1207" mass="126176">MIFLALGLEVNFVLSDPRIINLSEEAEESTAWDAFTNNYQNDINYVIGGEELNRNLEVSFLSESILLSSPTEIEVEKNSTVQLVADAFPGYIFSHWEINGQNVSQKSTYEFTMPSNNLNIIGVFLAEEKPTIEFVQPQNNQVFNNKFILEIEFLINNNGTEILYLDFLINGIVVKSLDAKNNKFNWDFEKGGIYDLKLVGNTASGAIVETERLHLEILSENILPTVSITAPSAGSEYEIGESVSITAEATDSDGSITKVDFYVNGSLLGTSTSAPYSANWNTTASGTFELTAVATDNRGGASTSAPVSVTVIADNILPTVSITAPSAGSEYGIGESVSITAEATDSDGSITKVDFYVNGSLLGTSTSAPYSANWNTTASGTFELTAVARDNRGGVSTSTPVSITVIPDNILPTVSITVPVSGTEIEVGNTLSITADASDEDGEVVKVEFFVNGNSIGIKTEAPYSINWTADEAGTFEIRAVATDNEGASAKSETLTVTVFETPENILPTVSITAPVLGTEIEAGNTLTIIADASDEDGEVVKVEFFVNGNSIGIKTEAPYSINWTADEAGAFEIRAVATDNDGASANSQTVTVTVFETPENILPTVSITAPAQGTEIEAGQTISITADASDEDGEVVKVEFFVNGTSIGSATQAPYSISWTADEAGTFDIRAVATDNEGASANSETVSVTVFETPENILPLVSITAPAAGTEIEAGETISITADASDEDGEVVKVEFFVNGSSIGTSNEAPYSINWTADKTGTFEIRAVATDNDGASANSQTVTVTVFETPENILPTVSITAPAQGTEIEAGQTISITADASDEDGEVVKVEFFVTGSSIGISNEAPYSINWAADEAGTFEIRAVATDNEGASANSETVTVTVFETPENILPTVSITAPAQGTEIEAGYTLTITADASDEDGEVVKVEFFVNGSSIGISNEAPYSINWTADEAGTFEIRAVATDNDGASASSQTVTVTVFETPENILPTVSITAPSTGTEIEAGQTISITADASDEDGEVVKVEFFVNGTSIGSATQAPYSISWTADEAGTFDIRAVATDNEGASANSETVSVTVFETPENILPLVSITAPAAGTEIEAGQTISITADASDEDGEVVKVEFFVNGTSIGSVTQAPYSISWTADEAGTFYIRAVATDNEGASANSETVSVTVFETPENILPLVSITAPAAGTEIEAGQTISITADASD</sequence>
<feature type="domain" description="BIG2" evidence="5">
    <location>
        <begin position="412"/>
        <end position="492"/>
    </location>
</feature>
<dbReference type="InterPro" id="IPR003343">
    <property type="entry name" value="Big_2"/>
</dbReference>
<evidence type="ECO:0000259" key="3">
    <source>
        <dbReference type="SMART" id="SM00089"/>
    </source>
</evidence>
<feature type="domain" description="BIG2" evidence="5">
    <location>
        <begin position="602"/>
        <end position="684"/>
    </location>
</feature>